<reference evidence="1 2" key="1">
    <citation type="submission" date="2014-06" db="EMBL/GenBank/DDBJ databases">
        <title>Evolutionary Origins and Diversification of the Mycorrhizal Mutualists.</title>
        <authorList>
            <consortium name="DOE Joint Genome Institute"/>
            <consortium name="Mycorrhizal Genomics Consortium"/>
            <person name="Kohler A."/>
            <person name="Kuo A."/>
            <person name="Nagy L.G."/>
            <person name="Floudas D."/>
            <person name="Copeland A."/>
            <person name="Barry K.W."/>
            <person name="Cichocki N."/>
            <person name="Veneault-Fourrey C."/>
            <person name="LaButti K."/>
            <person name="Lindquist E.A."/>
            <person name="Lipzen A."/>
            <person name="Lundell T."/>
            <person name="Morin E."/>
            <person name="Murat C."/>
            <person name="Riley R."/>
            <person name="Ohm R."/>
            <person name="Sun H."/>
            <person name="Tunlid A."/>
            <person name="Henrissat B."/>
            <person name="Grigoriev I.V."/>
            <person name="Hibbett D.S."/>
            <person name="Martin F."/>
        </authorList>
    </citation>
    <scope>NUCLEOTIDE SEQUENCE [LARGE SCALE GENOMIC DNA]</scope>
    <source>
        <strain evidence="1 2">SS14</strain>
    </source>
</reference>
<dbReference type="HOGENOM" id="CLU_2028221_0_0_1"/>
<dbReference type="EMBL" id="KN837371">
    <property type="protein sequence ID" value="KIJ26397.1"/>
    <property type="molecule type" value="Genomic_DNA"/>
</dbReference>
<name>A0A0C9UBD6_SPHS4</name>
<evidence type="ECO:0000313" key="2">
    <source>
        <dbReference type="Proteomes" id="UP000054279"/>
    </source>
</evidence>
<evidence type="ECO:0000313" key="1">
    <source>
        <dbReference type="EMBL" id="KIJ26397.1"/>
    </source>
</evidence>
<organism evidence="1 2">
    <name type="scientific">Sphaerobolus stellatus (strain SS14)</name>
    <dbReference type="NCBI Taxonomy" id="990650"/>
    <lineage>
        <taxon>Eukaryota</taxon>
        <taxon>Fungi</taxon>
        <taxon>Dikarya</taxon>
        <taxon>Basidiomycota</taxon>
        <taxon>Agaricomycotina</taxon>
        <taxon>Agaricomycetes</taxon>
        <taxon>Phallomycetidae</taxon>
        <taxon>Geastrales</taxon>
        <taxon>Sphaerobolaceae</taxon>
        <taxon>Sphaerobolus</taxon>
    </lineage>
</organism>
<proteinExistence type="predicted"/>
<accession>A0A0C9UBD6</accession>
<dbReference type="AlphaFoldDB" id="A0A0C9UBD6"/>
<gene>
    <name evidence="1" type="ORF">M422DRAFT_272557</name>
</gene>
<dbReference type="Proteomes" id="UP000054279">
    <property type="component" value="Unassembled WGS sequence"/>
</dbReference>
<protein>
    <submittedName>
        <fullName evidence="1">Uncharacterized protein</fullName>
    </submittedName>
</protein>
<keyword evidence="2" id="KW-1185">Reference proteome</keyword>
<sequence length="122" mass="13387">MSTSLNNSVIMSVDPLSIACNFAFLGASKEVVSIVLSMKSANKEEQTMIEKLIEDETSEGTITSSLTFKELATSLEKTRSSLQAFIDRFAVAQSFRMKRFKRSSLTFEEGQASGPACSDQEL</sequence>